<evidence type="ECO:0000256" key="6">
    <source>
        <dbReference type="ARBA" id="ARBA00023136"/>
    </source>
</evidence>
<evidence type="ECO:0000256" key="5">
    <source>
        <dbReference type="ARBA" id="ARBA00023040"/>
    </source>
</evidence>
<dbReference type="GO" id="GO:0004930">
    <property type="term" value="F:G protein-coupled receptor activity"/>
    <property type="evidence" value="ECO:0007669"/>
    <property type="project" value="UniProtKB-KW"/>
</dbReference>
<keyword evidence="6 10" id="KW-0472">Membrane</keyword>
<dbReference type="PROSITE" id="PS50262">
    <property type="entry name" value="G_PROTEIN_RECEP_F1_2"/>
    <property type="match status" value="1"/>
</dbReference>
<name>A0A913ZMY1_PATMI</name>
<dbReference type="PROSITE" id="PS00237">
    <property type="entry name" value="G_PROTEIN_RECEP_F1_1"/>
    <property type="match status" value="1"/>
</dbReference>
<keyword evidence="7 9" id="KW-0675">Receptor</keyword>
<evidence type="ECO:0000256" key="1">
    <source>
        <dbReference type="ARBA" id="ARBA00004651"/>
    </source>
</evidence>
<dbReference type="EnsemblMetazoa" id="XM_038196537.1">
    <property type="protein sequence ID" value="XP_038052465.1"/>
    <property type="gene ID" value="LOC119725176"/>
</dbReference>
<comment type="similarity">
    <text evidence="9">Belongs to the G-protein coupled receptor 1 family.</text>
</comment>
<feature type="transmembrane region" description="Helical" evidence="10">
    <location>
        <begin position="125"/>
        <end position="145"/>
    </location>
</feature>
<evidence type="ECO:0000256" key="7">
    <source>
        <dbReference type="ARBA" id="ARBA00023170"/>
    </source>
</evidence>
<evidence type="ECO:0000259" key="11">
    <source>
        <dbReference type="PROSITE" id="PS50262"/>
    </source>
</evidence>
<dbReference type="RefSeq" id="XP_038052465.1">
    <property type="nucleotide sequence ID" value="XM_038196537.1"/>
</dbReference>
<sequence>MDVNDSAGSWVAVGFLVLIGVIAIIGNVLLVYLVIAKQELRENLNYFVLSLASVDLLTALLIMPLQSYHSAVEVSTEGALCVCINVLAVMAAMASVLSLVCVTFDRYLVISKPLRYVTLVTTHRALGAIAFLWLYSIGVSLLILIPDEMTVEPPMGISNSSVTCNIDTLIGLPYGYFLMCNFFIPIPAMFVMYAHIFVIARRHARAIHDVRRVSCVDPALPQPSLIKQNVRIAAVLSVITTYFLLSWTSTIVILAVMRHMPEYEFQLTIVYKIIFYTNAAFNPFLYMFHHRTLRAYLVKTVRRKFSRVPPGTVGPSPLVSTVSLDVPRPRINSLFEPACSRRPSFRLQQNP</sequence>
<keyword evidence="5 9" id="KW-0297">G-protein coupled receptor</keyword>
<evidence type="ECO:0000313" key="13">
    <source>
        <dbReference type="Proteomes" id="UP000887568"/>
    </source>
</evidence>
<dbReference type="Gene3D" id="1.20.1070.10">
    <property type="entry name" value="Rhodopsin 7-helix transmembrane proteins"/>
    <property type="match status" value="1"/>
</dbReference>
<feature type="transmembrane region" description="Helical" evidence="10">
    <location>
        <begin position="176"/>
        <end position="198"/>
    </location>
</feature>
<dbReference type="AlphaFoldDB" id="A0A913ZMY1"/>
<evidence type="ECO:0000256" key="9">
    <source>
        <dbReference type="RuleBase" id="RU000688"/>
    </source>
</evidence>
<keyword evidence="13" id="KW-1185">Reference proteome</keyword>
<organism evidence="12 13">
    <name type="scientific">Patiria miniata</name>
    <name type="common">Bat star</name>
    <name type="synonym">Asterina miniata</name>
    <dbReference type="NCBI Taxonomy" id="46514"/>
    <lineage>
        <taxon>Eukaryota</taxon>
        <taxon>Metazoa</taxon>
        <taxon>Echinodermata</taxon>
        <taxon>Eleutherozoa</taxon>
        <taxon>Asterozoa</taxon>
        <taxon>Asteroidea</taxon>
        <taxon>Valvatacea</taxon>
        <taxon>Valvatida</taxon>
        <taxon>Asterinidae</taxon>
        <taxon>Patiria</taxon>
    </lineage>
</organism>
<keyword evidence="4 10" id="KW-1133">Transmembrane helix</keyword>
<feature type="transmembrane region" description="Helical" evidence="10">
    <location>
        <begin position="232"/>
        <end position="257"/>
    </location>
</feature>
<proteinExistence type="inferred from homology"/>
<dbReference type="SMART" id="SM01381">
    <property type="entry name" value="7TM_GPCR_Srsx"/>
    <property type="match status" value="1"/>
</dbReference>
<feature type="transmembrane region" description="Helical" evidence="10">
    <location>
        <begin position="46"/>
        <end position="65"/>
    </location>
</feature>
<evidence type="ECO:0000256" key="8">
    <source>
        <dbReference type="ARBA" id="ARBA00023224"/>
    </source>
</evidence>
<dbReference type="PRINTS" id="PR00237">
    <property type="entry name" value="GPCRRHODOPSN"/>
</dbReference>
<dbReference type="Proteomes" id="UP000887568">
    <property type="component" value="Unplaced"/>
</dbReference>
<dbReference type="InterPro" id="IPR017452">
    <property type="entry name" value="GPCR_Rhodpsn_7TM"/>
</dbReference>
<evidence type="ECO:0000313" key="12">
    <source>
        <dbReference type="EnsemblMetazoa" id="XP_038052465.1"/>
    </source>
</evidence>
<evidence type="ECO:0000256" key="10">
    <source>
        <dbReference type="SAM" id="Phobius"/>
    </source>
</evidence>
<dbReference type="GO" id="GO:0005886">
    <property type="term" value="C:plasma membrane"/>
    <property type="evidence" value="ECO:0007669"/>
    <property type="project" value="UniProtKB-SubCell"/>
</dbReference>
<keyword evidence="3 9" id="KW-0812">Transmembrane</keyword>
<dbReference type="GeneID" id="119725176"/>
<evidence type="ECO:0000256" key="4">
    <source>
        <dbReference type="ARBA" id="ARBA00022989"/>
    </source>
</evidence>
<dbReference type="InterPro" id="IPR000276">
    <property type="entry name" value="GPCR_Rhodpsn"/>
</dbReference>
<protein>
    <recommendedName>
        <fullName evidence="11">G-protein coupled receptors family 1 profile domain-containing protein</fullName>
    </recommendedName>
</protein>
<comment type="subcellular location">
    <subcellularLocation>
        <location evidence="1">Cell membrane</location>
        <topology evidence="1">Multi-pass membrane protein</topology>
    </subcellularLocation>
</comment>
<dbReference type="SUPFAM" id="SSF81321">
    <property type="entry name" value="Family A G protein-coupled receptor-like"/>
    <property type="match status" value="1"/>
</dbReference>
<dbReference type="PANTHER" id="PTHR24249:SF424">
    <property type="entry name" value="G-PROTEIN COUPLED RECEPTORS FAMILY 1 PROFILE DOMAIN-CONTAINING PROTEIN"/>
    <property type="match status" value="1"/>
</dbReference>
<dbReference type="PANTHER" id="PTHR24249">
    <property type="entry name" value="HISTAMINE RECEPTOR-RELATED G-PROTEIN COUPLED RECEPTOR"/>
    <property type="match status" value="1"/>
</dbReference>
<dbReference type="InterPro" id="IPR050569">
    <property type="entry name" value="TAAR"/>
</dbReference>
<keyword evidence="8 9" id="KW-0807">Transducer</keyword>
<evidence type="ECO:0000256" key="2">
    <source>
        <dbReference type="ARBA" id="ARBA00022475"/>
    </source>
</evidence>
<feature type="transmembrane region" description="Helical" evidence="10">
    <location>
        <begin position="269"/>
        <end position="288"/>
    </location>
</feature>
<dbReference type="OMA" id="IMPLQSY"/>
<dbReference type="OrthoDB" id="5969463at2759"/>
<accession>A0A913ZMY1</accession>
<feature type="transmembrane region" description="Helical" evidence="10">
    <location>
        <begin position="77"/>
        <end position="104"/>
    </location>
</feature>
<dbReference type="Pfam" id="PF00001">
    <property type="entry name" value="7tm_1"/>
    <property type="match status" value="1"/>
</dbReference>
<reference evidence="12" key="1">
    <citation type="submission" date="2022-11" db="UniProtKB">
        <authorList>
            <consortium name="EnsemblMetazoa"/>
        </authorList>
    </citation>
    <scope>IDENTIFICATION</scope>
</reference>
<feature type="transmembrane region" description="Helical" evidence="10">
    <location>
        <begin position="12"/>
        <end position="34"/>
    </location>
</feature>
<keyword evidence="2" id="KW-1003">Cell membrane</keyword>
<feature type="domain" description="G-protein coupled receptors family 1 profile" evidence="11">
    <location>
        <begin position="26"/>
        <end position="286"/>
    </location>
</feature>
<evidence type="ECO:0000256" key="3">
    <source>
        <dbReference type="ARBA" id="ARBA00022692"/>
    </source>
</evidence>